<keyword evidence="7 8" id="KW-0131">Cell cycle</keyword>
<keyword evidence="12" id="KW-1185">Reference proteome</keyword>
<sequence>MKGLEGVKQVVVIGLGMTGLSVVNHLLRATQPLDIKVIDTREHPPGREQLPDSVQLCSGQWQMDWLMTADLIVSSPGIALATPQLQQAATAGIEIVGDIELFARAVEKPVVAITGSNGKSTVTSLVGEMAKEAGINVGVGGNIGFAALDMLAEDHDLYVLELSSFQLETTSSLSLKAAAYLNLSEDHMDRYPGGLAQYSAAKMRIFNHAELAVFNREDLATKPDTDGREIGLVSFGLNTGNNTGSSESSERYGLAEHQGEEWLAIAGKPVMPSNEIALVGRHNVANSLAALALADAVGIEREASCRALRRYNGLAHRCQLVAEQHGVKWVNDSKATNLASTLAALNGLQLNGKLHLLVGGDGKGADFSELAPVLATLDAQLYCFGRDGTHFAPLVDNPVMVETMAQAMSQAAQTACAGDMILLSPACASFDQFANFMVRGDTFVELAQTLQHQVGKDS</sequence>
<evidence type="ECO:0000256" key="5">
    <source>
        <dbReference type="ARBA" id="ARBA00022741"/>
    </source>
</evidence>
<dbReference type="InterPro" id="IPR004101">
    <property type="entry name" value="Mur_ligase_C"/>
</dbReference>
<comment type="subcellular location">
    <subcellularLocation>
        <location evidence="1 7 8">Cytoplasm</location>
    </subcellularLocation>
</comment>
<reference evidence="11 12" key="1">
    <citation type="submission" date="2023-10" db="EMBL/GenBank/DDBJ databases">
        <title>Marine bacteria isolated from horseshoe crab.</title>
        <authorList>
            <person name="Cheng T.H."/>
        </authorList>
    </citation>
    <scope>NUCLEOTIDE SEQUENCE [LARGE SCALE GENOMIC DNA]</scope>
    <source>
        <strain evidence="11 12">HSC6</strain>
    </source>
</reference>
<evidence type="ECO:0000259" key="10">
    <source>
        <dbReference type="Pfam" id="PF08245"/>
    </source>
</evidence>
<evidence type="ECO:0000256" key="4">
    <source>
        <dbReference type="ARBA" id="ARBA00022598"/>
    </source>
</evidence>
<dbReference type="InterPro" id="IPR005762">
    <property type="entry name" value="MurD"/>
</dbReference>
<dbReference type="SUPFAM" id="SSF53623">
    <property type="entry name" value="MurD-like peptide ligases, catalytic domain"/>
    <property type="match status" value="1"/>
</dbReference>
<feature type="domain" description="Mur ligase C-terminal" evidence="9">
    <location>
        <begin position="316"/>
        <end position="427"/>
    </location>
</feature>
<keyword evidence="3 7" id="KW-0963">Cytoplasm</keyword>
<keyword evidence="6 7" id="KW-0067">ATP-binding</keyword>
<dbReference type="Gene3D" id="3.90.190.20">
    <property type="entry name" value="Mur ligase, C-terminal domain"/>
    <property type="match status" value="1"/>
</dbReference>
<dbReference type="Pfam" id="PF02875">
    <property type="entry name" value="Mur_ligase_C"/>
    <property type="match status" value="1"/>
</dbReference>
<keyword evidence="7 8" id="KW-0132">Cell division</keyword>
<evidence type="ECO:0000256" key="8">
    <source>
        <dbReference type="RuleBase" id="RU003664"/>
    </source>
</evidence>
<comment type="similarity">
    <text evidence="7">Belongs to the MurCDEF family.</text>
</comment>
<comment type="pathway">
    <text evidence="2 7 8">Cell wall biogenesis; peptidoglycan biosynthesis.</text>
</comment>
<evidence type="ECO:0000256" key="2">
    <source>
        <dbReference type="ARBA" id="ARBA00004752"/>
    </source>
</evidence>
<evidence type="ECO:0000256" key="3">
    <source>
        <dbReference type="ARBA" id="ARBA00022490"/>
    </source>
</evidence>
<dbReference type="Gene3D" id="3.40.50.720">
    <property type="entry name" value="NAD(P)-binding Rossmann-like Domain"/>
    <property type="match status" value="1"/>
</dbReference>
<evidence type="ECO:0000313" key="12">
    <source>
        <dbReference type="Proteomes" id="UP001186452"/>
    </source>
</evidence>
<comment type="caution">
    <text evidence="11">The sequence shown here is derived from an EMBL/GenBank/DDBJ whole genome shotgun (WGS) entry which is preliminary data.</text>
</comment>
<comment type="catalytic activity">
    <reaction evidence="7 8">
        <text>UDP-N-acetyl-alpha-D-muramoyl-L-alanine + D-glutamate + ATP = UDP-N-acetyl-alpha-D-muramoyl-L-alanyl-D-glutamate + ADP + phosphate + H(+)</text>
        <dbReference type="Rhea" id="RHEA:16429"/>
        <dbReference type="ChEBI" id="CHEBI:15378"/>
        <dbReference type="ChEBI" id="CHEBI:29986"/>
        <dbReference type="ChEBI" id="CHEBI:30616"/>
        <dbReference type="ChEBI" id="CHEBI:43474"/>
        <dbReference type="ChEBI" id="CHEBI:83898"/>
        <dbReference type="ChEBI" id="CHEBI:83900"/>
        <dbReference type="ChEBI" id="CHEBI:456216"/>
        <dbReference type="EC" id="6.3.2.9"/>
    </reaction>
</comment>
<organism evidence="11 12">
    <name type="scientific">Photobacterium rosenbergii</name>
    <dbReference type="NCBI Taxonomy" id="294936"/>
    <lineage>
        <taxon>Bacteria</taxon>
        <taxon>Pseudomonadati</taxon>
        <taxon>Pseudomonadota</taxon>
        <taxon>Gammaproteobacteria</taxon>
        <taxon>Vibrionales</taxon>
        <taxon>Vibrionaceae</taxon>
        <taxon>Photobacterium</taxon>
    </lineage>
</organism>
<keyword evidence="7 8" id="KW-0961">Cell wall biogenesis/degradation</keyword>
<name>A0ABU3ZLJ3_9GAMM</name>
<dbReference type="EMBL" id="JAWJZI010000008">
    <property type="protein sequence ID" value="MDV5170889.1"/>
    <property type="molecule type" value="Genomic_DNA"/>
</dbReference>
<dbReference type="Proteomes" id="UP001186452">
    <property type="component" value="Unassembled WGS sequence"/>
</dbReference>
<feature type="binding site" evidence="7">
    <location>
        <begin position="115"/>
        <end position="121"/>
    </location>
    <ligand>
        <name>ATP</name>
        <dbReference type="ChEBI" id="CHEBI:30616"/>
    </ligand>
</feature>
<dbReference type="HAMAP" id="MF_00639">
    <property type="entry name" value="MurD"/>
    <property type="match status" value="1"/>
</dbReference>
<proteinExistence type="inferred from homology"/>
<dbReference type="Gene3D" id="3.40.1190.10">
    <property type="entry name" value="Mur-like, catalytic domain"/>
    <property type="match status" value="1"/>
</dbReference>
<dbReference type="InterPro" id="IPR036565">
    <property type="entry name" value="Mur-like_cat_sf"/>
</dbReference>
<gene>
    <name evidence="7 11" type="primary">murD</name>
    <name evidence="11" type="ORF">R2X38_17955</name>
</gene>
<evidence type="ECO:0000259" key="9">
    <source>
        <dbReference type="Pfam" id="PF02875"/>
    </source>
</evidence>
<dbReference type="SUPFAM" id="SSF53244">
    <property type="entry name" value="MurD-like peptide ligases, peptide-binding domain"/>
    <property type="match status" value="1"/>
</dbReference>
<dbReference type="Pfam" id="PF21799">
    <property type="entry name" value="MurD-like_N"/>
    <property type="match status" value="1"/>
</dbReference>
<dbReference type="InterPro" id="IPR013221">
    <property type="entry name" value="Mur_ligase_cen"/>
</dbReference>
<dbReference type="PANTHER" id="PTHR43692:SF1">
    <property type="entry name" value="UDP-N-ACETYLMURAMOYLALANINE--D-GLUTAMATE LIGASE"/>
    <property type="match status" value="1"/>
</dbReference>
<dbReference type="PANTHER" id="PTHR43692">
    <property type="entry name" value="UDP-N-ACETYLMURAMOYLALANINE--D-GLUTAMATE LIGASE"/>
    <property type="match status" value="1"/>
</dbReference>
<evidence type="ECO:0000256" key="7">
    <source>
        <dbReference type="HAMAP-Rule" id="MF_00639"/>
    </source>
</evidence>
<keyword evidence="4 7" id="KW-0436">Ligase</keyword>
<dbReference type="EC" id="6.3.2.9" evidence="7 8"/>
<evidence type="ECO:0000256" key="6">
    <source>
        <dbReference type="ARBA" id="ARBA00022840"/>
    </source>
</evidence>
<dbReference type="RefSeq" id="WP_317523705.1">
    <property type="nucleotide sequence ID" value="NZ_JAWJZI010000008.1"/>
</dbReference>
<evidence type="ECO:0000313" key="11">
    <source>
        <dbReference type="EMBL" id="MDV5170889.1"/>
    </source>
</evidence>
<dbReference type="Pfam" id="PF08245">
    <property type="entry name" value="Mur_ligase_M"/>
    <property type="match status" value="1"/>
</dbReference>
<dbReference type="InterPro" id="IPR036615">
    <property type="entry name" value="Mur_ligase_C_dom_sf"/>
</dbReference>
<dbReference type="NCBIfam" id="TIGR01087">
    <property type="entry name" value="murD"/>
    <property type="match status" value="1"/>
</dbReference>
<keyword evidence="5 7" id="KW-0547">Nucleotide-binding</keyword>
<feature type="domain" description="Mur ligase central" evidence="10">
    <location>
        <begin position="113"/>
        <end position="294"/>
    </location>
</feature>
<evidence type="ECO:0000256" key="1">
    <source>
        <dbReference type="ARBA" id="ARBA00004496"/>
    </source>
</evidence>
<comment type="function">
    <text evidence="7 8">Cell wall formation. Catalyzes the addition of glutamate to the nucleotide precursor UDP-N-acetylmuramoyl-L-alanine (UMA).</text>
</comment>
<dbReference type="GO" id="GO:0008764">
    <property type="term" value="F:UDP-N-acetylmuramoylalanine-D-glutamate ligase activity"/>
    <property type="evidence" value="ECO:0007669"/>
    <property type="project" value="UniProtKB-EC"/>
</dbReference>
<protein>
    <recommendedName>
        <fullName evidence="7 8">UDP-N-acetylmuramoylalanine--D-glutamate ligase</fullName>
        <ecNumber evidence="7 8">6.3.2.9</ecNumber>
    </recommendedName>
    <alternativeName>
        <fullName evidence="7">D-glutamic acid-adding enzyme</fullName>
    </alternativeName>
    <alternativeName>
        <fullName evidence="7">UDP-N-acetylmuramoyl-L-alanyl-D-glutamate synthetase</fullName>
    </alternativeName>
</protein>
<accession>A0ABU3ZLJ3</accession>
<keyword evidence="7 8" id="KW-0573">Peptidoglycan synthesis</keyword>
<dbReference type="SUPFAM" id="SSF51984">
    <property type="entry name" value="MurCD N-terminal domain"/>
    <property type="match status" value="1"/>
</dbReference>
<keyword evidence="7 8" id="KW-0133">Cell shape</keyword>